<dbReference type="EMBL" id="CP040896">
    <property type="protein sequence ID" value="QDA61214.1"/>
    <property type="molecule type" value="Genomic_DNA"/>
</dbReference>
<name>A0A5B8A1F0_9BACT</name>
<dbReference type="SUPFAM" id="SSF56784">
    <property type="entry name" value="HAD-like"/>
    <property type="match status" value="1"/>
</dbReference>
<evidence type="ECO:0000313" key="6">
    <source>
        <dbReference type="Proteomes" id="UP000305398"/>
    </source>
</evidence>
<accession>A0A5B8A1F0</accession>
<comment type="catalytic activity">
    <reaction evidence="1">
        <text>2-phosphoglycolate + H2O = glycolate + phosphate</text>
        <dbReference type="Rhea" id="RHEA:14369"/>
        <dbReference type="ChEBI" id="CHEBI:15377"/>
        <dbReference type="ChEBI" id="CHEBI:29805"/>
        <dbReference type="ChEBI" id="CHEBI:43474"/>
        <dbReference type="ChEBI" id="CHEBI:58033"/>
        <dbReference type="EC" id="3.1.3.18"/>
    </reaction>
</comment>
<keyword evidence="5" id="KW-0378">Hydrolase</keyword>
<dbReference type="KEGG" id="hyj:FHG12_14395"/>
<dbReference type="InterPro" id="IPR041492">
    <property type="entry name" value="HAD_2"/>
</dbReference>
<dbReference type="OrthoDB" id="9807630at2"/>
<dbReference type="Gene3D" id="3.40.50.1000">
    <property type="entry name" value="HAD superfamily/HAD-like"/>
    <property type="match status" value="1"/>
</dbReference>
<organism evidence="5 6">
    <name type="scientific">Hymenobacter jejuensis</name>
    <dbReference type="NCBI Taxonomy" id="2502781"/>
    <lineage>
        <taxon>Bacteria</taxon>
        <taxon>Pseudomonadati</taxon>
        <taxon>Bacteroidota</taxon>
        <taxon>Cytophagia</taxon>
        <taxon>Cytophagales</taxon>
        <taxon>Hymenobacteraceae</taxon>
        <taxon>Hymenobacter</taxon>
    </lineage>
</organism>
<dbReference type="Gene3D" id="1.10.150.240">
    <property type="entry name" value="Putative phosphatase, domain 2"/>
    <property type="match status" value="1"/>
</dbReference>
<dbReference type="InterPro" id="IPR023198">
    <property type="entry name" value="PGP-like_dom2"/>
</dbReference>
<gene>
    <name evidence="5" type="ORF">FHG12_14395</name>
</gene>
<dbReference type="Pfam" id="PF13419">
    <property type="entry name" value="HAD_2"/>
    <property type="match status" value="1"/>
</dbReference>
<protein>
    <recommendedName>
        <fullName evidence="4">phosphoglycolate phosphatase</fullName>
        <ecNumber evidence="4">3.1.3.18</ecNumber>
    </recommendedName>
</protein>
<proteinExistence type="inferred from homology"/>
<dbReference type="EC" id="3.1.3.18" evidence="4"/>
<dbReference type="SFLD" id="SFLDS00003">
    <property type="entry name" value="Haloacid_Dehalogenase"/>
    <property type="match status" value="1"/>
</dbReference>
<dbReference type="AlphaFoldDB" id="A0A5B8A1F0"/>
<dbReference type="PANTHER" id="PTHR43434">
    <property type="entry name" value="PHOSPHOGLYCOLATE PHOSPHATASE"/>
    <property type="match status" value="1"/>
</dbReference>
<dbReference type="InterPro" id="IPR036412">
    <property type="entry name" value="HAD-like_sf"/>
</dbReference>
<evidence type="ECO:0000256" key="3">
    <source>
        <dbReference type="ARBA" id="ARBA00006171"/>
    </source>
</evidence>
<evidence type="ECO:0000256" key="1">
    <source>
        <dbReference type="ARBA" id="ARBA00000830"/>
    </source>
</evidence>
<dbReference type="GO" id="GO:0008967">
    <property type="term" value="F:phosphoglycolate phosphatase activity"/>
    <property type="evidence" value="ECO:0007669"/>
    <property type="project" value="UniProtKB-EC"/>
</dbReference>
<dbReference type="RefSeq" id="WP_139516388.1">
    <property type="nucleotide sequence ID" value="NZ_CP040896.1"/>
</dbReference>
<dbReference type="SFLD" id="SFLDG01129">
    <property type="entry name" value="C1.5:_HAD__Beta-PGM__Phosphata"/>
    <property type="match status" value="1"/>
</dbReference>
<dbReference type="PANTHER" id="PTHR43434:SF1">
    <property type="entry name" value="PHOSPHOGLYCOLATE PHOSPHATASE"/>
    <property type="match status" value="1"/>
</dbReference>
<reference evidence="5 6" key="1">
    <citation type="submission" date="2019-06" db="EMBL/GenBank/DDBJ databases">
        <authorList>
            <person name="Srinivasan S."/>
        </authorList>
    </citation>
    <scope>NUCLEOTIDE SEQUENCE [LARGE SCALE GENOMIC DNA]</scope>
    <source>
        <strain evidence="5 6">17J68-5</strain>
    </source>
</reference>
<sequence length="222" mass="24315">MPYSLLLFDYDGTLCDSRQAIQHSIQQFFLEAALPVPPQAEIQRILEMGFPTFSTLKALQPNTPPETVAGWVPTYRAIYAEQGEPLVRPFPGAREVLAQATAQGAAVVVLSNKGAAILESSLDRLGLLPYVSLLIGDGSFPDKQLQMKPNPMIFHEVVQPQYPQVRAQEILMIGDTSADLEFARNSGIDSCWARFGFGNAEECLALDPTHQIDELSGVLTLV</sequence>
<comment type="pathway">
    <text evidence="2">Organic acid metabolism; glycolate biosynthesis; glycolate from 2-phosphoglycolate: step 1/1.</text>
</comment>
<keyword evidence="6" id="KW-1185">Reference proteome</keyword>
<evidence type="ECO:0000256" key="4">
    <source>
        <dbReference type="ARBA" id="ARBA00013078"/>
    </source>
</evidence>
<evidence type="ECO:0000313" key="5">
    <source>
        <dbReference type="EMBL" id="QDA61214.1"/>
    </source>
</evidence>
<dbReference type="InterPro" id="IPR023214">
    <property type="entry name" value="HAD_sf"/>
</dbReference>
<dbReference type="Proteomes" id="UP000305398">
    <property type="component" value="Chromosome"/>
</dbReference>
<comment type="similarity">
    <text evidence="3">Belongs to the HAD-like hydrolase superfamily. CbbY/CbbZ/Gph/YieH family.</text>
</comment>
<dbReference type="InterPro" id="IPR050155">
    <property type="entry name" value="HAD-like_hydrolase_sf"/>
</dbReference>
<evidence type="ECO:0000256" key="2">
    <source>
        <dbReference type="ARBA" id="ARBA00004818"/>
    </source>
</evidence>
<dbReference type="GO" id="GO:0006281">
    <property type="term" value="P:DNA repair"/>
    <property type="evidence" value="ECO:0007669"/>
    <property type="project" value="TreeGrafter"/>
</dbReference>